<feature type="compositionally biased region" description="Basic and acidic residues" evidence="1">
    <location>
        <begin position="48"/>
        <end position="82"/>
    </location>
</feature>
<keyword evidence="3" id="KW-1185">Reference proteome</keyword>
<comment type="caution">
    <text evidence="2">The sequence shown here is derived from an EMBL/GenBank/DDBJ whole genome shotgun (WGS) entry which is preliminary data.</text>
</comment>
<reference evidence="2 3" key="1">
    <citation type="journal article" date="2012" name="BMC Genomics">
        <title>Genomic basis of broad host range and environmental adaptability of Rhizobium tropici CIAT 899 and Rhizobium sp. PRF 81 which are used in inoculants for common bean (Phaseolus vulgaris L.).</title>
        <authorList>
            <person name="Ormeno-Orrillo E."/>
            <person name="Menna P."/>
            <person name="Almeida L.G."/>
            <person name="Ollero F.J."/>
            <person name="Nicolas M.F."/>
            <person name="Pains Rodrigues E."/>
            <person name="Shigueyoshi Nakatani A."/>
            <person name="Silva Batista J.S."/>
            <person name="Oliveira Chueire L.M."/>
            <person name="Souza R.C."/>
            <person name="Ribeiro Vasconcelos A.T."/>
            <person name="Megias M."/>
            <person name="Hungria M."/>
            <person name="Martinez-Romero E."/>
        </authorList>
    </citation>
    <scope>NUCLEOTIDE SEQUENCE [LARGE SCALE GENOMIC DNA]</scope>
    <source>
        <strain evidence="2 3">PRF 81</strain>
    </source>
</reference>
<feature type="compositionally biased region" description="Basic and acidic residues" evidence="1">
    <location>
        <begin position="201"/>
        <end position="215"/>
    </location>
</feature>
<dbReference type="Proteomes" id="UP000012429">
    <property type="component" value="Unassembled WGS sequence"/>
</dbReference>
<proteinExistence type="predicted"/>
<feature type="compositionally biased region" description="Basic and acidic residues" evidence="1">
    <location>
        <begin position="19"/>
        <end position="36"/>
    </location>
</feature>
<feature type="compositionally biased region" description="Basic and acidic residues" evidence="1">
    <location>
        <begin position="496"/>
        <end position="512"/>
    </location>
</feature>
<evidence type="ECO:0000256" key="1">
    <source>
        <dbReference type="SAM" id="MobiDB-lite"/>
    </source>
</evidence>
<evidence type="ECO:0000313" key="2">
    <source>
        <dbReference type="EMBL" id="ENN88838.1"/>
    </source>
</evidence>
<feature type="region of interest" description="Disordered" evidence="1">
    <location>
        <begin position="150"/>
        <end position="215"/>
    </location>
</feature>
<evidence type="ECO:0000313" key="3">
    <source>
        <dbReference type="Proteomes" id="UP000012429"/>
    </source>
</evidence>
<feature type="region of interest" description="Disordered" evidence="1">
    <location>
        <begin position="1"/>
        <end position="88"/>
    </location>
</feature>
<feature type="compositionally biased region" description="Basic and acidic residues" evidence="1">
    <location>
        <begin position="266"/>
        <end position="287"/>
    </location>
</feature>
<feature type="region of interest" description="Disordered" evidence="1">
    <location>
        <begin position="443"/>
        <end position="512"/>
    </location>
</feature>
<organism evidence="2 3">
    <name type="scientific">Rhizobium freirei PRF 81</name>
    <dbReference type="NCBI Taxonomy" id="363754"/>
    <lineage>
        <taxon>Bacteria</taxon>
        <taxon>Pseudomonadati</taxon>
        <taxon>Pseudomonadota</taxon>
        <taxon>Alphaproteobacteria</taxon>
        <taxon>Hyphomicrobiales</taxon>
        <taxon>Rhizobiaceae</taxon>
        <taxon>Rhizobium/Agrobacterium group</taxon>
        <taxon>Rhizobium</taxon>
    </lineage>
</organism>
<protein>
    <submittedName>
        <fullName evidence="2">Uncharacterized protein</fullName>
    </submittedName>
</protein>
<feature type="region of interest" description="Disordered" evidence="1">
    <location>
        <begin position="381"/>
        <end position="409"/>
    </location>
</feature>
<feature type="compositionally biased region" description="Basic and acidic residues" evidence="1">
    <location>
        <begin position="443"/>
        <end position="486"/>
    </location>
</feature>
<dbReference type="STRING" id="363754.RHSP_37710"/>
<name>N6UF89_9HYPH</name>
<feature type="compositionally biased region" description="Basic and acidic residues" evidence="1">
    <location>
        <begin position="155"/>
        <end position="177"/>
    </location>
</feature>
<sequence>MNLPQFGIKGIAQPIAEQIDGHDKQAKLDDREEHDPPGTGEQELVTDADERAERGLARRHADAKEGQRRFGEDRHAEIERRRNHDRRQRVRQNVLCHDAPGGHADQPCRLYIILAGLDDRLCTHRAGILHPARQRDGKDKHGRRTDLPQAFRQHLPHDRGHQDRNEDGGDGQHDVPDAHQQIVDETTEETGNETGNQADQQRQHDGGHADDDGNARAIQDGRQHIAPLRIGAEEIRHFAAIMPDRRQFRLPHIELRAVIGILRRDQRRQQRRQDQYGEDRRAEDRRLAMGKGPPEVAAAQALEKRWVERLFLFRRFGQFHGHRAGSWFRSACSAQAGIDHRIGDVHQRVENDKDEGDDAEVGGHDRNIEEGDCLDEQHTHARPLEHRLGDQREGDQCPDIHRRHGDDRHETVAQRMTEIDAPARNAAGAGKLDVVGAQHLEHFGAHQTHDQRDLVERKRDRRQNECRTARPRQEACRPPADLHHIAAPESRQQSQGDRKAKNKQDADDEARQ</sequence>
<feature type="region of interest" description="Disordered" evidence="1">
    <location>
        <begin position="266"/>
        <end position="296"/>
    </location>
</feature>
<dbReference type="EMBL" id="AQHN01000012">
    <property type="protein sequence ID" value="ENN88838.1"/>
    <property type="molecule type" value="Genomic_DNA"/>
</dbReference>
<dbReference type="AlphaFoldDB" id="N6UF89"/>
<gene>
    <name evidence="2" type="ORF">RHSP_37710</name>
</gene>
<accession>N6UF89</accession>